<keyword evidence="2" id="KW-1185">Reference proteome</keyword>
<dbReference type="Proteomes" id="UP001313282">
    <property type="component" value="Unassembled WGS sequence"/>
</dbReference>
<sequence>MDVSLSKNLFRTKRRVGGPQDGTDSDHDTIVDLDEPTEEIYHLTLNHFYPKQCISLLQRSMGTLLDQPLDQPKEDRILEPFVLNFNRQDQVKEAGSLRNYIILGSRPTYPFALITFLRQVRHNPFDLWQYDLPEPPYPTDPASILYWDLDIETQLLKPRLPVGLRQPAASIRPMIDLDLMRIHSSWDIQRDQLVQMVVWCNSTGLENRVFELRYGNEAGSLEILKDLEAYVCFCSCGLGVKEDAHVKIFLKSGMLFWFPYEKKTIPENMLHFRYIRNEYKDGTSFIYLDLSARTKQEMEKYIKGTKIDIRAIDLCVLDRQQALRFRSPREHASWYSTSHVLFLFAEWSTRKIFHITYVINGLDMTVKAVGVARLKDEDRKRLAMNHTHDCAKTSADAPIKHYPKWSCSDQSLSTMVLDELNLELRLDYLSNWLQDPGVGDARDVNEMNNLMQSSTL</sequence>
<dbReference type="EMBL" id="JAVHNR010000004">
    <property type="protein sequence ID" value="KAK6345031.1"/>
    <property type="molecule type" value="Genomic_DNA"/>
</dbReference>
<proteinExistence type="predicted"/>
<accession>A0AAN8N660</accession>
<name>A0AAN8N660_9PEZI</name>
<protein>
    <submittedName>
        <fullName evidence="1">Uncharacterized protein</fullName>
    </submittedName>
</protein>
<comment type="caution">
    <text evidence="1">The sequence shown here is derived from an EMBL/GenBank/DDBJ whole genome shotgun (WGS) entry which is preliminary data.</text>
</comment>
<gene>
    <name evidence="1" type="ORF">TWF718_006971</name>
</gene>
<evidence type="ECO:0000313" key="1">
    <source>
        <dbReference type="EMBL" id="KAK6345031.1"/>
    </source>
</evidence>
<evidence type="ECO:0000313" key="2">
    <source>
        <dbReference type="Proteomes" id="UP001313282"/>
    </source>
</evidence>
<dbReference type="AlphaFoldDB" id="A0AAN8N660"/>
<reference evidence="1 2" key="1">
    <citation type="submission" date="2019-10" db="EMBL/GenBank/DDBJ databases">
        <authorList>
            <person name="Palmer J.M."/>
        </authorList>
    </citation>
    <scope>NUCLEOTIDE SEQUENCE [LARGE SCALE GENOMIC DNA]</scope>
    <source>
        <strain evidence="1 2">TWF718</strain>
    </source>
</reference>
<organism evidence="1 2">
    <name type="scientific">Orbilia javanica</name>
    <dbReference type="NCBI Taxonomy" id="47235"/>
    <lineage>
        <taxon>Eukaryota</taxon>
        <taxon>Fungi</taxon>
        <taxon>Dikarya</taxon>
        <taxon>Ascomycota</taxon>
        <taxon>Pezizomycotina</taxon>
        <taxon>Orbiliomycetes</taxon>
        <taxon>Orbiliales</taxon>
        <taxon>Orbiliaceae</taxon>
        <taxon>Orbilia</taxon>
    </lineage>
</organism>